<reference evidence="2" key="2">
    <citation type="submission" date="2021-03" db="UniProtKB">
        <authorList>
            <consortium name="EnsemblPlants"/>
        </authorList>
    </citation>
    <scope>IDENTIFICATION</scope>
</reference>
<sequence>MVLIGRSSSIEPPFPMATNSNVQAPANLGLNNPNARLPNQNNSTVGTRVEGNTQNDEDPPMLARSTSQNSIRRPKTDSVFQRMGPRLGNDLWDDLNQRRGNQDGHSVS</sequence>
<dbReference type="AlphaFoldDB" id="A0A803NMX5"/>
<evidence type="ECO:0000256" key="1">
    <source>
        <dbReference type="SAM" id="MobiDB-lite"/>
    </source>
</evidence>
<evidence type="ECO:0000313" key="2">
    <source>
        <dbReference type="EnsemblPlants" id="cds.evm.model.01.2868"/>
    </source>
</evidence>
<organism evidence="2 3">
    <name type="scientific">Cannabis sativa</name>
    <name type="common">Hemp</name>
    <name type="synonym">Marijuana</name>
    <dbReference type="NCBI Taxonomy" id="3483"/>
    <lineage>
        <taxon>Eukaryota</taxon>
        <taxon>Viridiplantae</taxon>
        <taxon>Streptophyta</taxon>
        <taxon>Embryophyta</taxon>
        <taxon>Tracheophyta</taxon>
        <taxon>Spermatophyta</taxon>
        <taxon>Magnoliopsida</taxon>
        <taxon>eudicotyledons</taxon>
        <taxon>Gunneridae</taxon>
        <taxon>Pentapetalae</taxon>
        <taxon>rosids</taxon>
        <taxon>fabids</taxon>
        <taxon>Rosales</taxon>
        <taxon>Cannabaceae</taxon>
        <taxon>Cannabis</taxon>
    </lineage>
</organism>
<dbReference type="Proteomes" id="UP000596661">
    <property type="component" value="Chromosome 1"/>
</dbReference>
<protein>
    <submittedName>
        <fullName evidence="2">Uncharacterized protein</fullName>
    </submittedName>
</protein>
<feature type="region of interest" description="Disordered" evidence="1">
    <location>
        <begin position="1"/>
        <end position="108"/>
    </location>
</feature>
<name>A0A803NMX5_CANSA</name>
<evidence type="ECO:0000313" key="3">
    <source>
        <dbReference type="Proteomes" id="UP000596661"/>
    </source>
</evidence>
<proteinExistence type="predicted"/>
<dbReference type="EnsemblPlants" id="evm.model.01.2868">
    <property type="protein sequence ID" value="cds.evm.model.01.2868"/>
    <property type="gene ID" value="evm.TU.01.2868"/>
</dbReference>
<feature type="compositionally biased region" description="Polar residues" evidence="1">
    <location>
        <begin position="43"/>
        <end position="54"/>
    </location>
</feature>
<dbReference type="EMBL" id="UZAU01000081">
    <property type="status" value="NOT_ANNOTATED_CDS"/>
    <property type="molecule type" value="Genomic_DNA"/>
</dbReference>
<accession>A0A803NMX5</accession>
<dbReference type="Gramene" id="evm.model.01.2868">
    <property type="protein sequence ID" value="cds.evm.model.01.2868"/>
    <property type="gene ID" value="evm.TU.01.2868"/>
</dbReference>
<keyword evidence="3" id="KW-1185">Reference proteome</keyword>
<feature type="compositionally biased region" description="Polar residues" evidence="1">
    <location>
        <begin position="1"/>
        <end position="10"/>
    </location>
</feature>
<feature type="compositionally biased region" description="Low complexity" evidence="1">
    <location>
        <begin position="24"/>
        <end position="42"/>
    </location>
</feature>
<reference evidence="2" key="1">
    <citation type="submission" date="2018-11" db="EMBL/GenBank/DDBJ databases">
        <authorList>
            <person name="Grassa J C."/>
        </authorList>
    </citation>
    <scope>NUCLEOTIDE SEQUENCE [LARGE SCALE GENOMIC DNA]</scope>
</reference>